<evidence type="ECO:0000313" key="2">
    <source>
        <dbReference type="EMBL" id="AYF77420.1"/>
    </source>
</evidence>
<name>A0A386ZJ70_9NOCA</name>
<dbReference type="RefSeq" id="WP_120741870.1">
    <property type="nucleotide sequence ID" value="NZ_CP032568.1"/>
</dbReference>
<dbReference type="KEGG" id="nyu:D7D52_30435"/>
<reference evidence="2 3" key="1">
    <citation type="submission" date="2018-09" db="EMBL/GenBank/DDBJ databases">
        <title>Nocardia yunnanensis sp. nov., an actinomycete isolated from a soil sample.</title>
        <authorList>
            <person name="Zhang J."/>
        </authorList>
    </citation>
    <scope>NUCLEOTIDE SEQUENCE [LARGE SCALE GENOMIC DNA]</scope>
    <source>
        <strain evidence="2 3">CFHS0054</strain>
    </source>
</reference>
<evidence type="ECO:0000256" key="1">
    <source>
        <dbReference type="SAM" id="MobiDB-lite"/>
    </source>
</evidence>
<dbReference type="EMBL" id="CP032568">
    <property type="protein sequence ID" value="AYF77420.1"/>
    <property type="molecule type" value="Genomic_DNA"/>
</dbReference>
<protein>
    <submittedName>
        <fullName evidence="2">Uncharacterized protein</fullName>
    </submittedName>
</protein>
<gene>
    <name evidence="2" type="ORF">D7D52_30435</name>
</gene>
<keyword evidence="3" id="KW-1185">Reference proteome</keyword>
<sequence>MVRTAAAAADPDEPVIPATAPRPKLEVVQQSPDPEAPQPHSFGAHVLSAADIERLPSSARHRIAAFIHLQVATLEEWPEPVLPPIPELDEL</sequence>
<dbReference type="AlphaFoldDB" id="A0A386ZJ70"/>
<proteinExistence type="predicted"/>
<dbReference type="Proteomes" id="UP000267164">
    <property type="component" value="Chromosome"/>
</dbReference>
<evidence type="ECO:0000313" key="3">
    <source>
        <dbReference type="Proteomes" id="UP000267164"/>
    </source>
</evidence>
<dbReference type="OrthoDB" id="4562706at2"/>
<accession>A0A386ZJ70</accession>
<feature type="region of interest" description="Disordered" evidence="1">
    <location>
        <begin position="1"/>
        <end position="23"/>
    </location>
</feature>
<organism evidence="2 3">
    <name type="scientific">Nocardia yunnanensis</name>
    <dbReference type="NCBI Taxonomy" id="2382165"/>
    <lineage>
        <taxon>Bacteria</taxon>
        <taxon>Bacillati</taxon>
        <taxon>Actinomycetota</taxon>
        <taxon>Actinomycetes</taxon>
        <taxon>Mycobacteriales</taxon>
        <taxon>Nocardiaceae</taxon>
        <taxon>Nocardia</taxon>
    </lineage>
</organism>